<dbReference type="NCBIfam" id="TIGR02228">
    <property type="entry name" value="sigpep_I_arch"/>
    <property type="match status" value="1"/>
</dbReference>
<dbReference type="InterPro" id="IPR036286">
    <property type="entry name" value="LexA/Signal_pep-like_sf"/>
</dbReference>
<feature type="transmembrane region" description="Helical" evidence="6">
    <location>
        <begin position="12"/>
        <end position="39"/>
    </location>
</feature>
<dbReference type="CDD" id="cd06530">
    <property type="entry name" value="S26_SPase_I"/>
    <property type="match status" value="1"/>
</dbReference>
<evidence type="ECO:0000256" key="4">
    <source>
        <dbReference type="ARBA" id="ARBA00022989"/>
    </source>
</evidence>
<dbReference type="OrthoDB" id="4822at2157"/>
<dbReference type="GO" id="GO:0012505">
    <property type="term" value="C:endomembrane system"/>
    <property type="evidence" value="ECO:0007669"/>
    <property type="project" value="UniProtKB-SubCell"/>
</dbReference>
<dbReference type="PANTHER" id="PTHR10806">
    <property type="entry name" value="SIGNAL PEPTIDASE COMPLEX CATALYTIC SUBUNIT SEC11"/>
    <property type="match status" value="1"/>
</dbReference>
<dbReference type="EMBL" id="AP012489">
    <property type="protein sequence ID" value="BAN90594.1"/>
    <property type="molecule type" value="Genomic_DNA"/>
</dbReference>
<dbReference type="InterPro" id="IPR015927">
    <property type="entry name" value="Peptidase_S24_S26A/B/C"/>
</dbReference>
<evidence type="ECO:0000313" key="8">
    <source>
        <dbReference type="EMBL" id="BAN90594.1"/>
    </source>
</evidence>
<reference evidence="8 9" key="1">
    <citation type="journal article" date="2013" name="Appl. Environ. Microbiol.">
        <title>Variation of the Virus-Related Elements within Syntenic Genomes of the Hyperthermophilic Archaeon Aeropyrum.</title>
        <authorList>
            <person name="Daifuku T."/>
            <person name="Yoshida T."/>
            <person name="Kitamura T."/>
            <person name="Kawaichi S."/>
            <person name="Inoue T."/>
            <person name="Nomura K."/>
            <person name="Yoshida Y."/>
            <person name="Kuno S."/>
            <person name="Sako Y."/>
        </authorList>
    </citation>
    <scope>NUCLEOTIDE SEQUENCE [LARGE SCALE GENOMIC DNA]</scope>
    <source>
        <strain evidence="8 9">SY1</strain>
    </source>
</reference>
<evidence type="ECO:0000259" key="7">
    <source>
        <dbReference type="Pfam" id="PF00717"/>
    </source>
</evidence>
<keyword evidence="2" id="KW-0645">Protease</keyword>
<comment type="subcellular location">
    <subcellularLocation>
        <location evidence="1">Endomembrane system</location>
    </subcellularLocation>
</comment>
<dbReference type="SUPFAM" id="SSF51306">
    <property type="entry name" value="LexA/Signal peptidase"/>
    <property type="match status" value="1"/>
</dbReference>
<evidence type="ECO:0000256" key="5">
    <source>
        <dbReference type="ARBA" id="ARBA00023136"/>
    </source>
</evidence>
<keyword evidence="9" id="KW-1185">Reference proteome</keyword>
<dbReference type="PANTHER" id="PTHR10806:SF6">
    <property type="entry name" value="SIGNAL PEPTIDASE COMPLEX CATALYTIC SUBUNIT SEC11"/>
    <property type="match status" value="1"/>
</dbReference>
<dbReference type="InterPro" id="IPR019533">
    <property type="entry name" value="Peptidase_S26"/>
</dbReference>
<keyword evidence="2" id="KW-0378">Hydrolase</keyword>
<proteinExistence type="predicted"/>
<evidence type="ECO:0000313" key="9">
    <source>
        <dbReference type="Proteomes" id="UP000016887"/>
    </source>
</evidence>
<feature type="domain" description="Peptidase S24/S26A/S26B/S26C" evidence="7">
    <location>
        <begin position="36"/>
        <end position="83"/>
    </location>
</feature>
<keyword evidence="5 6" id="KW-0472">Membrane</keyword>
<dbReference type="Gene3D" id="2.10.109.10">
    <property type="entry name" value="Umud Fragment, subunit A"/>
    <property type="match status" value="1"/>
</dbReference>
<evidence type="ECO:0000256" key="3">
    <source>
        <dbReference type="ARBA" id="ARBA00022692"/>
    </source>
</evidence>
<dbReference type="RefSeq" id="WP_022541865.1">
    <property type="nucleotide sequence ID" value="NC_022521.1"/>
</dbReference>
<protein>
    <submittedName>
        <fullName evidence="8">Signal peptidase</fullName>
    </submittedName>
</protein>
<dbReference type="GO" id="GO:0016020">
    <property type="term" value="C:membrane"/>
    <property type="evidence" value="ECO:0007669"/>
    <property type="project" value="InterPro"/>
</dbReference>
<dbReference type="Pfam" id="PF00717">
    <property type="entry name" value="Peptidase_S24"/>
    <property type="match status" value="1"/>
</dbReference>
<evidence type="ECO:0000256" key="2">
    <source>
        <dbReference type="ARBA" id="ARBA00022670"/>
    </source>
</evidence>
<gene>
    <name evidence="8" type="ORF">ACAM_1125</name>
</gene>
<dbReference type="GO" id="GO:0006465">
    <property type="term" value="P:signal peptide processing"/>
    <property type="evidence" value="ECO:0007669"/>
    <property type="project" value="InterPro"/>
</dbReference>
<dbReference type="AlphaFoldDB" id="U3TGY2"/>
<dbReference type="InterPro" id="IPR001733">
    <property type="entry name" value="Peptidase_S26B"/>
</dbReference>
<dbReference type="MEROPS" id="S26.017"/>
<dbReference type="PRINTS" id="PR00728">
    <property type="entry name" value="SIGNALPTASE"/>
</dbReference>
<dbReference type="GO" id="GO:0004252">
    <property type="term" value="F:serine-type endopeptidase activity"/>
    <property type="evidence" value="ECO:0007669"/>
    <property type="project" value="InterPro"/>
</dbReference>
<evidence type="ECO:0000256" key="6">
    <source>
        <dbReference type="SAM" id="Phobius"/>
    </source>
</evidence>
<dbReference type="eggNOG" id="arCOG01739">
    <property type="taxonomic scope" value="Archaea"/>
</dbReference>
<dbReference type="GeneID" id="17111251"/>
<dbReference type="Proteomes" id="UP000016887">
    <property type="component" value="Chromosome"/>
</dbReference>
<dbReference type="KEGG" id="acj:ACAM_1125"/>
<keyword evidence="3 6" id="KW-0812">Transmembrane</keyword>
<sequence length="160" mass="16957">MRTTTRLARALQLVATILIVLTAMLYIAGILYGAGFAVVQGRSMEPILHSGDLVVIVGEDGYSVGDIVVYRKGDRLIIHRVVAVYQGDSGLECYVVKGDNNPITDMGDPVRCGPASIEGVGYAVGVPGDAIVGKVLEVSGVPIKIPYIGIIKILLENLYS</sequence>
<name>U3TGY2_9CREN</name>
<organism evidence="8 9">
    <name type="scientific">Aeropyrum camini SY1 = JCM 12091</name>
    <dbReference type="NCBI Taxonomy" id="1198449"/>
    <lineage>
        <taxon>Archaea</taxon>
        <taxon>Thermoproteota</taxon>
        <taxon>Thermoprotei</taxon>
        <taxon>Desulfurococcales</taxon>
        <taxon>Desulfurococcaceae</taxon>
        <taxon>Aeropyrum</taxon>
    </lineage>
</organism>
<evidence type="ECO:0000256" key="1">
    <source>
        <dbReference type="ARBA" id="ARBA00004308"/>
    </source>
</evidence>
<dbReference type="STRING" id="1198449.ACAM_1125"/>
<accession>U3TGY2</accession>
<keyword evidence="4 6" id="KW-1133">Transmembrane helix</keyword>